<organism evidence="2">
    <name type="scientific">viral metagenome</name>
    <dbReference type="NCBI Taxonomy" id="1070528"/>
    <lineage>
        <taxon>unclassified sequences</taxon>
        <taxon>metagenomes</taxon>
        <taxon>organismal metagenomes</taxon>
    </lineage>
</organism>
<dbReference type="EMBL" id="MN740947">
    <property type="protein sequence ID" value="QHU19298.1"/>
    <property type="molecule type" value="Genomic_DNA"/>
</dbReference>
<evidence type="ECO:0000256" key="1">
    <source>
        <dbReference type="SAM" id="Phobius"/>
    </source>
</evidence>
<keyword evidence="1" id="KW-0812">Transmembrane</keyword>
<accession>A0A6C0KSI3</accession>
<evidence type="ECO:0000313" key="2">
    <source>
        <dbReference type="EMBL" id="QHU19298.1"/>
    </source>
</evidence>
<dbReference type="AlphaFoldDB" id="A0A6C0KSI3"/>
<keyword evidence="1" id="KW-0472">Membrane</keyword>
<keyword evidence="1" id="KW-1133">Transmembrane helix</keyword>
<reference evidence="2" key="1">
    <citation type="journal article" date="2020" name="Nature">
        <title>Giant virus diversity and host interactions through global metagenomics.</title>
        <authorList>
            <person name="Schulz F."/>
            <person name="Roux S."/>
            <person name="Paez-Espino D."/>
            <person name="Jungbluth S."/>
            <person name="Walsh D.A."/>
            <person name="Denef V.J."/>
            <person name="McMahon K.D."/>
            <person name="Konstantinidis K.T."/>
            <person name="Eloe-Fadrosh E.A."/>
            <person name="Kyrpides N.C."/>
            <person name="Woyke T."/>
        </authorList>
    </citation>
    <scope>NUCLEOTIDE SEQUENCE</scope>
    <source>
        <strain evidence="2">GVMAG-S-3300013014-104</strain>
    </source>
</reference>
<feature type="transmembrane region" description="Helical" evidence="1">
    <location>
        <begin position="12"/>
        <end position="30"/>
    </location>
</feature>
<protein>
    <submittedName>
        <fullName evidence="2">Uncharacterized protein</fullName>
    </submittedName>
</protein>
<proteinExistence type="predicted"/>
<sequence length="180" mass="21150">MNYFKKLYNIPILVIIFIIIIIILLISIFYKKMKNLKIKYRFSPKWTYTKQRYSNQNESNKYIITEVSQICPIFTDDETKPIGNVIINGELYESPDKKRYYLYKANHIYILPGGTINVIYMDNNLKNNYDELDNTIFLPGTVLKSNFSTGGSGDYAFKTGNVSLYNDDSWVRTVYFNFTN</sequence>
<name>A0A6C0KSI3_9ZZZZ</name>